<feature type="signal peptide" evidence="2">
    <location>
        <begin position="1"/>
        <end position="30"/>
    </location>
</feature>
<evidence type="ECO:0000313" key="5">
    <source>
        <dbReference type="Proteomes" id="UP000074382"/>
    </source>
</evidence>
<keyword evidence="5" id="KW-1185">Reference proteome</keyword>
<dbReference type="RefSeq" id="WP_068754933.1">
    <property type="nucleotide sequence ID" value="NZ_KQ950181.1"/>
</dbReference>
<sequence>MPPASHNRRTRLRLAAAAAAAVLALTGCQALDDLLAELEEIEADVPATAESQAPEGDADAVEARQRLGEIPIAEPAPRGDYDRDEFGSGWIDTDGNGCSTRNDILARDLENVQLASDGCKVLSGTLHDPYTGATIEFTSEKPQAVQIDHVVPLSLAWRMGASRWDRDTRVEFANDPGNLLASDGPANREKSDSGPGEWQPYEGFQCTYAVLYIDVLYRYDLPVSEQDYEGLSAMLDTCA</sequence>
<dbReference type="Proteomes" id="UP000074382">
    <property type="component" value="Unassembled WGS sequence"/>
</dbReference>
<accession>A0A147KK87</accession>
<evidence type="ECO:0000313" key="4">
    <source>
        <dbReference type="EMBL" id="KUP97706.1"/>
    </source>
</evidence>
<protein>
    <recommendedName>
        <fullName evidence="3">GmrSD restriction endonucleases C-terminal domain-containing protein</fullName>
    </recommendedName>
</protein>
<gene>
    <name evidence="4" type="ORF">AC529_05610</name>
</gene>
<reference evidence="5" key="1">
    <citation type="journal article" date="2017" name="Acta Aliment.">
        <title>Plant polysaccharide degrading enzyme system of Thermpbifida cellulosilytica TB100 revealed by de novo genome project data.</title>
        <authorList>
            <person name="Toth A."/>
            <person name="Baka E."/>
            <person name="Luzics S."/>
            <person name="Bata-Vidacs I."/>
            <person name="Nagy I."/>
            <person name="Balint B."/>
            <person name="Herceg R."/>
            <person name="Olasz F."/>
            <person name="Wilk T."/>
            <person name="Nagy T."/>
            <person name="Kriszt B."/>
            <person name="Nagy I."/>
            <person name="Kukolya J."/>
        </authorList>
    </citation>
    <scope>NUCLEOTIDE SEQUENCE [LARGE SCALE GENOMIC DNA]</scope>
    <source>
        <strain evidence="5">TB100</strain>
    </source>
</reference>
<feature type="chain" id="PRO_5007549910" description="GmrSD restriction endonucleases C-terminal domain-containing protein" evidence="2">
    <location>
        <begin position="31"/>
        <end position="239"/>
    </location>
</feature>
<dbReference type="STRING" id="665004.AC529_05610"/>
<dbReference type="AlphaFoldDB" id="A0A147KK87"/>
<proteinExistence type="predicted"/>
<evidence type="ECO:0000259" key="3">
    <source>
        <dbReference type="Pfam" id="PF07510"/>
    </source>
</evidence>
<dbReference type="PATRIC" id="fig|665004.4.peg.1568"/>
<evidence type="ECO:0000256" key="2">
    <source>
        <dbReference type="SAM" id="SignalP"/>
    </source>
</evidence>
<name>A0A147KK87_THECS</name>
<feature type="region of interest" description="Disordered" evidence="1">
    <location>
        <begin position="175"/>
        <end position="197"/>
    </location>
</feature>
<dbReference type="InterPro" id="IPR011089">
    <property type="entry name" value="GmrSD_C"/>
</dbReference>
<feature type="domain" description="GmrSD restriction endonucleases C-terminal" evidence="3">
    <location>
        <begin position="100"/>
        <end position="193"/>
    </location>
</feature>
<dbReference type="PANTHER" id="PTHR24094:SF15">
    <property type="entry name" value="AMP-DEPENDENT SYNTHETASE_LIGASE DOMAIN-CONTAINING PROTEIN-RELATED"/>
    <property type="match status" value="1"/>
</dbReference>
<evidence type="ECO:0000256" key="1">
    <source>
        <dbReference type="SAM" id="MobiDB-lite"/>
    </source>
</evidence>
<dbReference type="OrthoDB" id="5196645at2"/>
<comment type="caution">
    <text evidence="4">The sequence shown here is derived from an EMBL/GenBank/DDBJ whole genome shotgun (WGS) entry which is preliminary data.</text>
</comment>
<dbReference type="PANTHER" id="PTHR24094">
    <property type="entry name" value="SECRETED PROTEIN"/>
    <property type="match status" value="1"/>
</dbReference>
<organism evidence="4 5">
    <name type="scientific">Thermobifida cellulosilytica TB100</name>
    <dbReference type="NCBI Taxonomy" id="665004"/>
    <lineage>
        <taxon>Bacteria</taxon>
        <taxon>Bacillati</taxon>
        <taxon>Actinomycetota</taxon>
        <taxon>Actinomycetes</taxon>
        <taxon>Streptosporangiales</taxon>
        <taxon>Nocardiopsidaceae</taxon>
        <taxon>Thermobifida</taxon>
    </lineage>
</organism>
<keyword evidence="2" id="KW-0732">Signal</keyword>
<dbReference type="Pfam" id="PF07510">
    <property type="entry name" value="GmrSD_C"/>
    <property type="match status" value="1"/>
</dbReference>
<dbReference type="EMBL" id="LGEM01000021">
    <property type="protein sequence ID" value="KUP97706.1"/>
    <property type="molecule type" value="Genomic_DNA"/>
</dbReference>